<evidence type="ECO:0000259" key="3">
    <source>
        <dbReference type="Pfam" id="PF12894"/>
    </source>
</evidence>
<feature type="domain" description="Anaphase-promoting complex subunit 4-like WD40" evidence="3">
    <location>
        <begin position="291"/>
        <end position="353"/>
    </location>
</feature>
<dbReference type="RefSeq" id="WP_153468671.1">
    <property type="nucleotide sequence ID" value="NZ_QYAZ01000001.1"/>
</dbReference>
<dbReference type="PANTHER" id="PTHR19857">
    <property type="entry name" value="MITOCHONDRIAL DIVISION PROTEIN 1-RELATED"/>
    <property type="match status" value="1"/>
</dbReference>
<evidence type="ECO:0000256" key="1">
    <source>
        <dbReference type="ARBA" id="ARBA00022574"/>
    </source>
</evidence>
<keyword evidence="2" id="KW-0677">Repeat</keyword>
<dbReference type="PANTHER" id="PTHR19857:SF8">
    <property type="entry name" value="ANGIO-ASSOCIATED MIGRATORY CELL PROTEIN"/>
    <property type="match status" value="1"/>
</dbReference>
<keyword evidence="5" id="KW-1185">Reference proteome</keyword>
<protein>
    <submittedName>
        <fullName evidence="4">WD40 repeat domain-containing protein</fullName>
    </submittedName>
</protein>
<organism evidence="4 5">
    <name type="scientific">Komagataeibacter medellinensis</name>
    <dbReference type="NCBI Taxonomy" id="1177712"/>
    <lineage>
        <taxon>Bacteria</taxon>
        <taxon>Pseudomonadati</taxon>
        <taxon>Pseudomonadota</taxon>
        <taxon>Alphaproteobacteria</taxon>
        <taxon>Acetobacterales</taxon>
        <taxon>Acetobacteraceae</taxon>
        <taxon>Komagataeibacter</taxon>
    </lineage>
</organism>
<dbReference type="Pfam" id="PF00400">
    <property type="entry name" value="WD40"/>
    <property type="match status" value="1"/>
</dbReference>
<dbReference type="InterPro" id="IPR024977">
    <property type="entry name" value="Apc4-like_WD40_dom"/>
</dbReference>
<gene>
    <name evidence="4" type="ORF">D3W54_04405</name>
</gene>
<proteinExistence type="predicted"/>
<name>A0ABQ6VTT2_9PROT</name>
<evidence type="ECO:0000313" key="5">
    <source>
        <dbReference type="Proteomes" id="UP000427842"/>
    </source>
</evidence>
<keyword evidence="1" id="KW-0853">WD repeat</keyword>
<dbReference type="EMBL" id="QYAZ01000001">
    <property type="protein sequence ID" value="KAB8123573.1"/>
    <property type="molecule type" value="Genomic_DNA"/>
</dbReference>
<dbReference type="InterPro" id="IPR015943">
    <property type="entry name" value="WD40/YVTN_repeat-like_dom_sf"/>
</dbReference>
<evidence type="ECO:0000256" key="2">
    <source>
        <dbReference type="ARBA" id="ARBA00022737"/>
    </source>
</evidence>
<dbReference type="SUPFAM" id="SSF50978">
    <property type="entry name" value="WD40 repeat-like"/>
    <property type="match status" value="1"/>
</dbReference>
<sequence length="359" mass="37786">MSDTVNDTMVPTLLERRGAIRQLDGHVTGCAIARDSQQVAFVTAEGDIVVADRPDWDRSDAWNVTTVHDGAILSIAPDAATTGFLTGGDDNALRRIMADGSVSDLVQGRRWIEHVTTWCDDRGRGGVIAFASGKQVELRDAGGHATLKVLEHPSTVSGIVFDAKGKRIAASHYNGASMWFVQAKVDTVRPLEWKGSHIGIAIHPAGEALVTSMQESELHGWRLSDGHNMRMSGYPSKVQSMAFTRNGKWLVTSGADTIVMWPFFGGGPMGKPPAEAGGIPGVMCTRVACHPVHDIVAAGFADGSVLMADTAAQRILPVGMGGGGAVTALAFSPDGCGLAFGTEDGRAAVVDLSARQETA</sequence>
<dbReference type="InterPro" id="IPR051179">
    <property type="entry name" value="WD_repeat_multifunction"/>
</dbReference>
<dbReference type="InterPro" id="IPR036322">
    <property type="entry name" value="WD40_repeat_dom_sf"/>
</dbReference>
<dbReference type="SMART" id="SM00320">
    <property type="entry name" value="WD40"/>
    <property type="match status" value="4"/>
</dbReference>
<dbReference type="Proteomes" id="UP000427842">
    <property type="component" value="Unassembled WGS sequence"/>
</dbReference>
<dbReference type="InterPro" id="IPR001680">
    <property type="entry name" value="WD40_rpt"/>
</dbReference>
<comment type="caution">
    <text evidence="4">The sequence shown here is derived from an EMBL/GenBank/DDBJ whole genome shotgun (WGS) entry which is preliminary data.</text>
</comment>
<accession>A0ABQ6VTT2</accession>
<evidence type="ECO:0000313" key="4">
    <source>
        <dbReference type="EMBL" id="KAB8123573.1"/>
    </source>
</evidence>
<reference evidence="4 5" key="1">
    <citation type="submission" date="2018-09" db="EMBL/GenBank/DDBJ databases">
        <title>Genome sequence and characterization of the bcs clusters for the production of nanocellulose from the low pH resistant strain Komagataeibacter medellinensis ID13488.</title>
        <authorList>
            <person name="Hernandez-Arriaga A.M."/>
            <person name="Del Cerro C."/>
            <person name="Urbina L."/>
            <person name="Eceiza A."/>
            <person name="Retegi A."/>
            <person name="Prieto M.A."/>
        </authorList>
    </citation>
    <scope>NUCLEOTIDE SEQUENCE [LARGE SCALE GENOMIC DNA]</scope>
    <source>
        <strain evidence="4 5">ID13488</strain>
    </source>
</reference>
<dbReference type="Pfam" id="PF12894">
    <property type="entry name" value="ANAPC4_WD40"/>
    <property type="match status" value="1"/>
</dbReference>
<dbReference type="Gene3D" id="2.130.10.10">
    <property type="entry name" value="YVTN repeat-like/Quinoprotein amine dehydrogenase"/>
    <property type="match status" value="2"/>
</dbReference>